<protein>
    <submittedName>
        <fullName evidence="1">Uncharacterized protein</fullName>
    </submittedName>
</protein>
<name>A0A328DKA0_9ASTE</name>
<evidence type="ECO:0000313" key="1">
    <source>
        <dbReference type="EMBL" id="RAL45876.1"/>
    </source>
</evidence>
<keyword evidence="2" id="KW-1185">Reference proteome</keyword>
<evidence type="ECO:0000313" key="2">
    <source>
        <dbReference type="Proteomes" id="UP000249390"/>
    </source>
</evidence>
<organism evidence="1 2">
    <name type="scientific">Cuscuta australis</name>
    <dbReference type="NCBI Taxonomy" id="267555"/>
    <lineage>
        <taxon>Eukaryota</taxon>
        <taxon>Viridiplantae</taxon>
        <taxon>Streptophyta</taxon>
        <taxon>Embryophyta</taxon>
        <taxon>Tracheophyta</taxon>
        <taxon>Spermatophyta</taxon>
        <taxon>Magnoliopsida</taxon>
        <taxon>eudicotyledons</taxon>
        <taxon>Gunneridae</taxon>
        <taxon>Pentapetalae</taxon>
        <taxon>asterids</taxon>
        <taxon>lamiids</taxon>
        <taxon>Solanales</taxon>
        <taxon>Convolvulaceae</taxon>
        <taxon>Cuscuteae</taxon>
        <taxon>Cuscuta</taxon>
        <taxon>Cuscuta subgen. Grammica</taxon>
        <taxon>Cuscuta sect. Cleistogrammica</taxon>
    </lineage>
</organism>
<reference evidence="1 2" key="1">
    <citation type="submission" date="2018-06" db="EMBL/GenBank/DDBJ databases">
        <title>The Genome of Cuscuta australis (Dodder) Provides Insight into the Evolution of Plant Parasitism.</title>
        <authorList>
            <person name="Liu H."/>
        </authorList>
    </citation>
    <scope>NUCLEOTIDE SEQUENCE [LARGE SCALE GENOMIC DNA]</scope>
    <source>
        <strain evidence="2">cv. Yunnan</strain>
        <tissue evidence="1">Vines</tissue>
    </source>
</reference>
<dbReference type="EMBL" id="NQVE01000125">
    <property type="protein sequence ID" value="RAL45876.1"/>
    <property type="molecule type" value="Genomic_DNA"/>
</dbReference>
<dbReference type="Proteomes" id="UP000249390">
    <property type="component" value="Unassembled WGS sequence"/>
</dbReference>
<sequence length="100" mass="11299">MWHKFTSVQGSKIEKALESGLSLTTRHDSSIKADAIISLSSYLEEWECSNPVAIEHALETKQFQDPLSLFVSPEDIQASRNSQRQKIRNTCTGLKVKYKS</sequence>
<proteinExistence type="predicted"/>
<accession>A0A328DKA0</accession>
<comment type="caution">
    <text evidence="1">The sequence shown here is derived from an EMBL/GenBank/DDBJ whole genome shotgun (WGS) entry which is preliminary data.</text>
</comment>
<gene>
    <name evidence="1" type="ORF">DM860_006030</name>
</gene>
<dbReference type="AlphaFoldDB" id="A0A328DKA0"/>